<name>A0A1D3L0R3_9EURY</name>
<organism evidence="2 3">
    <name type="scientific">Methanobacterium congolense</name>
    <dbReference type="NCBI Taxonomy" id="118062"/>
    <lineage>
        <taxon>Archaea</taxon>
        <taxon>Methanobacteriati</taxon>
        <taxon>Methanobacteriota</taxon>
        <taxon>Methanomada group</taxon>
        <taxon>Methanobacteria</taxon>
        <taxon>Methanobacteriales</taxon>
        <taxon>Methanobacteriaceae</taxon>
        <taxon>Methanobacterium</taxon>
    </lineage>
</organism>
<keyword evidence="1" id="KW-0812">Transmembrane</keyword>
<protein>
    <submittedName>
        <fullName evidence="2">Region of a membrane-bound protein predicted to be embedded in the membrane</fullName>
    </submittedName>
</protein>
<dbReference type="EMBL" id="LT607756">
    <property type="protein sequence ID" value="SCG85167.1"/>
    <property type="molecule type" value="Genomic_DNA"/>
</dbReference>
<sequence length="338" mass="40017">MGQKYAELRRIDHSLNNFKLSIQNNLKGLGLSDPEDMSQVFQFLYKRVFNATISKKPKLDEELKALLTPLFENMWINEAYVQTSLNKSLTNSMNYHHYFYLVYISFYYSLFTSISIVLRIFEPKTRKNSHAKKINRFNLKIVKTKFLRECYFKPFLLITSNNELKNLDITYPKDICNETVKNCAKLIKDYSSLCEQCTISGDPVINEDINTLKIAMSLVKYCIENDNNSDGVSYIHYFMSRRHFLHYNASFVYDSDEDYYKDNLLKNIKRSMIYILNITNFLTESIFVRVSNLENFQEIYYDFDNCLFEGIGTVFDENDYFTQFQNLTLRSLCLENPE</sequence>
<accession>A0A1D3L0R3</accession>
<reference evidence="2 3" key="1">
    <citation type="submission" date="2016-08" db="EMBL/GenBank/DDBJ databases">
        <authorList>
            <person name="Seilhamer J.J."/>
        </authorList>
    </citation>
    <scope>NUCLEOTIDE SEQUENCE [LARGE SCALE GENOMIC DNA]</scope>
    <source>
        <strain evidence="2">Buetzberg</strain>
    </source>
</reference>
<dbReference type="RefSeq" id="WP_071906361.1">
    <property type="nucleotide sequence ID" value="NZ_LT607756.1"/>
</dbReference>
<proteinExistence type="predicted"/>
<feature type="transmembrane region" description="Helical" evidence="1">
    <location>
        <begin position="98"/>
        <end position="121"/>
    </location>
</feature>
<keyword evidence="1" id="KW-0472">Membrane</keyword>
<dbReference type="Proteomes" id="UP000094707">
    <property type="component" value="Chromosome I"/>
</dbReference>
<evidence type="ECO:0000313" key="3">
    <source>
        <dbReference type="Proteomes" id="UP000094707"/>
    </source>
</evidence>
<dbReference type="GeneID" id="30411449"/>
<evidence type="ECO:0000313" key="2">
    <source>
        <dbReference type="EMBL" id="SCG85167.1"/>
    </source>
</evidence>
<dbReference type="KEGG" id="mcub:MCBB_0593"/>
<gene>
    <name evidence="2" type="ORF">MCBB_0593</name>
</gene>
<keyword evidence="1" id="KW-1133">Transmembrane helix</keyword>
<dbReference type="STRING" id="118062.MCBB_0593"/>
<keyword evidence="3" id="KW-1185">Reference proteome</keyword>
<evidence type="ECO:0000256" key="1">
    <source>
        <dbReference type="SAM" id="Phobius"/>
    </source>
</evidence>
<dbReference type="AlphaFoldDB" id="A0A1D3L0R3"/>